<feature type="transmembrane region" description="Helical" evidence="2">
    <location>
        <begin position="50"/>
        <end position="71"/>
    </location>
</feature>
<keyword evidence="1" id="KW-0175">Coiled coil</keyword>
<evidence type="ECO:0000259" key="3">
    <source>
        <dbReference type="Pfam" id="PF01757"/>
    </source>
</evidence>
<feature type="transmembrane region" description="Helical" evidence="2">
    <location>
        <begin position="92"/>
        <end position="111"/>
    </location>
</feature>
<dbReference type="AlphaFoldDB" id="A0AAU7DXG2"/>
<gene>
    <name evidence="5" type="ORF">V5R04_01800</name>
</gene>
<dbReference type="InterPro" id="IPR050879">
    <property type="entry name" value="Acyltransferase_3"/>
</dbReference>
<evidence type="ECO:0000256" key="1">
    <source>
        <dbReference type="SAM" id="Coils"/>
    </source>
</evidence>
<dbReference type="GO" id="GO:0016020">
    <property type="term" value="C:membrane"/>
    <property type="evidence" value="ECO:0007669"/>
    <property type="project" value="TreeGrafter"/>
</dbReference>
<keyword evidence="2" id="KW-1133">Transmembrane helix</keyword>
<feature type="transmembrane region" description="Helical" evidence="2">
    <location>
        <begin position="253"/>
        <end position="270"/>
    </location>
</feature>
<feature type="transmembrane region" description="Helical" evidence="2">
    <location>
        <begin position="318"/>
        <end position="337"/>
    </location>
</feature>
<keyword evidence="2" id="KW-0812">Transmembrane</keyword>
<evidence type="ECO:0000313" key="5">
    <source>
        <dbReference type="EMBL" id="XBH21987.1"/>
    </source>
</evidence>
<dbReference type="Pfam" id="PF19040">
    <property type="entry name" value="SGNH"/>
    <property type="match status" value="1"/>
</dbReference>
<feature type="domain" description="SGNH" evidence="4">
    <location>
        <begin position="467"/>
        <end position="690"/>
    </location>
</feature>
<reference evidence="5" key="1">
    <citation type="submission" date="2024-02" db="EMBL/GenBank/DDBJ databases">
        <title>Tomenella chthoni gen. nov. sp. nov., a member of the family Jonesiaceae isolated from bat guano.</title>
        <authorList>
            <person name="Miller S.L."/>
            <person name="King J."/>
            <person name="Sankaranarayanan K."/>
            <person name="Lawson P.A."/>
        </authorList>
    </citation>
    <scope>NUCLEOTIDE SEQUENCE</scope>
    <source>
        <strain evidence="5">BS-20</strain>
    </source>
</reference>
<dbReference type="Pfam" id="PF01757">
    <property type="entry name" value="Acyl_transf_3"/>
    <property type="match status" value="1"/>
</dbReference>
<protein>
    <submittedName>
        <fullName evidence="5">Acyltransferase family protein</fullName>
        <ecNumber evidence="5">2.3.1.-</ecNumber>
    </submittedName>
</protein>
<sequence length="706" mass="77593">MSSSQTQALSQSEPAVHKRPTVMRKDIQALRALAVGLVVIYHLWPKRLTGGFIGVDVFFVISGFLITSHLIAKPPKSLKDFGEFWGRRIRRLLPIAFLVMALTAIGVYFLAPVSQWAASGRQLIASAFYVQNWSLAGEAVDYLAADNVPTALQHYWSLSVEEQFYIFWPLFLGILAFFAARQRFLSAKLFSGIGVSLLITASLAWSYYLTQTSPGEAYFVTTTRMWELAFGGFGAFIFAWVTRILGNRNQLKSVLSWAGILMIMYAAITYDATTAFPGVSAMIPVLGTVLVLVVNAESTVASPTWFASNTPTQHLGDISYGIYLWHWPIIVLLPGLIGETLKWPHKLVVLIVIIALASASKYLIEDPFRKRNAFGKKLSGSYIFAISGMCILAIGAVFLMQQADRAEARSTELAQEAEKAAGDCFGGNALVTEGCVPHGESLLTQPNFIAQDKPAPYTDGCWVDGDLSDQKTCIYGADPKTADAHVALVGNSHGGHWLPALEVIAKKNNWSIETFLASECFTVLEKIQFESEESAQNCLKWNERVVNTIADGNYDSVVISNRTYRVLPGMDRTQTRAATVPLYEEVLGIWEEAGVPVLVIRDTPYADVKNVPVCVDENRDDLSACDGDRSREVPDPLAEASMNVASNRIATLDLTDRICRDDICYSVVGGVIVYFDAGHLSATFARSLADPIGSKLEDLVERKQSF</sequence>
<dbReference type="InterPro" id="IPR002656">
    <property type="entry name" value="Acyl_transf_3_dom"/>
</dbReference>
<dbReference type="EC" id="2.3.1.-" evidence="5"/>
<feature type="coiled-coil region" evidence="1">
    <location>
        <begin position="396"/>
        <end position="423"/>
    </location>
</feature>
<feature type="transmembrane region" description="Helical" evidence="2">
    <location>
        <begin position="381"/>
        <end position="400"/>
    </location>
</feature>
<dbReference type="GO" id="GO:0016747">
    <property type="term" value="F:acyltransferase activity, transferring groups other than amino-acyl groups"/>
    <property type="evidence" value="ECO:0007669"/>
    <property type="project" value="InterPro"/>
</dbReference>
<proteinExistence type="predicted"/>
<feature type="transmembrane region" description="Helical" evidence="2">
    <location>
        <begin position="27"/>
        <end position="44"/>
    </location>
</feature>
<accession>A0AAU7DXG2</accession>
<evidence type="ECO:0000259" key="4">
    <source>
        <dbReference type="Pfam" id="PF19040"/>
    </source>
</evidence>
<dbReference type="PANTHER" id="PTHR23028:SF53">
    <property type="entry name" value="ACYL_TRANSF_3 DOMAIN-CONTAINING PROTEIN"/>
    <property type="match status" value="1"/>
</dbReference>
<dbReference type="EMBL" id="CP146203">
    <property type="protein sequence ID" value="XBH21987.1"/>
    <property type="molecule type" value="Genomic_DNA"/>
</dbReference>
<feature type="transmembrane region" description="Helical" evidence="2">
    <location>
        <begin position="164"/>
        <end position="180"/>
    </location>
</feature>
<feature type="transmembrane region" description="Helical" evidence="2">
    <location>
        <begin position="189"/>
        <end position="208"/>
    </location>
</feature>
<dbReference type="InterPro" id="IPR043968">
    <property type="entry name" value="SGNH"/>
</dbReference>
<organism evidence="5">
    <name type="scientific">Jonesiaceae bacterium BS-20</name>
    <dbReference type="NCBI Taxonomy" id="3120821"/>
    <lineage>
        <taxon>Bacteria</taxon>
        <taxon>Bacillati</taxon>
        <taxon>Actinomycetota</taxon>
        <taxon>Actinomycetes</taxon>
        <taxon>Micrococcales</taxon>
        <taxon>Jonesiaceae</taxon>
    </lineage>
</organism>
<evidence type="ECO:0000256" key="2">
    <source>
        <dbReference type="SAM" id="Phobius"/>
    </source>
</evidence>
<feature type="domain" description="Acyltransferase 3" evidence="3">
    <location>
        <begin position="26"/>
        <end position="356"/>
    </location>
</feature>
<keyword evidence="5" id="KW-0808">Transferase</keyword>
<dbReference type="GO" id="GO:0009103">
    <property type="term" value="P:lipopolysaccharide biosynthetic process"/>
    <property type="evidence" value="ECO:0007669"/>
    <property type="project" value="TreeGrafter"/>
</dbReference>
<keyword evidence="2" id="KW-0472">Membrane</keyword>
<feature type="transmembrane region" description="Helical" evidence="2">
    <location>
        <begin position="282"/>
        <end position="306"/>
    </location>
</feature>
<feature type="transmembrane region" description="Helical" evidence="2">
    <location>
        <begin position="343"/>
        <end position="360"/>
    </location>
</feature>
<keyword evidence="5" id="KW-0012">Acyltransferase</keyword>
<dbReference type="PANTHER" id="PTHR23028">
    <property type="entry name" value="ACETYLTRANSFERASE"/>
    <property type="match status" value="1"/>
</dbReference>
<name>A0AAU7DXG2_9MICO</name>
<feature type="transmembrane region" description="Helical" evidence="2">
    <location>
        <begin position="228"/>
        <end position="246"/>
    </location>
</feature>